<gene>
    <name evidence="9" type="ORF">GCM10022410_18280</name>
</gene>
<comment type="similarity">
    <text evidence="2">Belongs to the membrane fusion protein (MFP) (TC 8.A.1) family.</text>
</comment>
<feature type="coiled-coil region" evidence="6">
    <location>
        <begin position="112"/>
        <end position="340"/>
    </location>
</feature>
<evidence type="ECO:0000256" key="6">
    <source>
        <dbReference type="SAM" id="Coils"/>
    </source>
</evidence>
<dbReference type="PANTHER" id="PTHR30386">
    <property type="entry name" value="MEMBRANE FUSION SUBUNIT OF EMRAB-TOLC MULTIDRUG EFFLUX PUMP"/>
    <property type="match status" value="1"/>
</dbReference>
<evidence type="ECO:0000256" key="7">
    <source>
        <dbReference type="SAM" id="Phobius"/>
    </source>
</evidence>
<keyword evidence="5 7" id="KW-0472">Membrane</keyword>
<evidence type="ECO:0000256" key="5">
    <source>
        <dbReference type="ARBA" id="ARBA00023136"/>
    </source>
</evidence>
<evidence type="ECO:0000313" key="9">
    <source>
        <dbReference type="EMBL" id="GAA4073218.1"/>
    </source>
</evidence>
<name>A0ABP7VS13_9BACI</name>
<dbReference type="Pfam" id="PF26002">
    <property type="entry name" value="Beta-barrel_AprE"/>
    <property type="match status" value="1"/>
</dbReference>
<reference evidence="10" key="1">
    <citation type="journal article" date="2019" name="Int. J. Syst. Evol. Microbiol.">
        <title>The Global Catalogue of Microorganisms (GCM) 10K type strain sequencing project: providing services to taxonomists for standard genome sequencing and annotation.</title>
        <authorList>
            <consortium name="The Broad Institute Genomics Platform"/>
            <consortium name="The Broad Institute Genome Sequencing Center for Infectious Disease"/>
            <person name="Wu L."/>
            <person name="Ma J."/>
        </authorList>
    </citation>
    <scope>NUCLEOTIDE SEQUENCE [LARGE SCALE GENOMIC DNA]</scope>
    <source>
        <strain evidence="10">JCM 17250</strain>
    </source>
</reference>
<organism evidence="9 10">
    <name type="scientific">Amphibacillus indicireducens</name>
    <dbReference type="NCBI Taxonomy" id="1076330"/>
    <lineage>
        <taxon>Bacteria</taxon>
        <taxon>Bacillati</taxon>
        <taxon>Bacillota</taxon>
        <taxon>Bacilli</taxon>
        <taxon>Bacillales</taxon>
        <taxon>Bacillaceae</taxon>
        <taxon>Amphibacillus</taxon>
    </lineage>
</organism>
<dbReference type="Gene3D" id="2.40.30.170">
    <property type="match status" value="1"/>
</dbReference>
<keyword evidence="10" id="KW-1185">Reference proteome</keyword>
<dbReference type="PANTHER" id="PTHR30386:SF26">
    <property type="entry name" value="TRANSPORT PROTEIN COMB"/>
    <property type="match status" value="1"/>
</dbReference>
<dbReference type="RefSeq" id="WP_344912454.1">
    <property type="nucleotide sequence ID" value="NZ_BAABDL010000096.1"/>
</dbReference>
<evidence type="ECO:0000256" key="2">
    <source>
        <dbReference type="ARBA" id="ARBA00009477"/>
    </source>
</evidence>
<protein>
    <submittedName>
        <fullName evidence="9">HlyD family efflux transporter periplasmic adaptor subunit</fullName>
    </submittedName>
</protein>
<keyword evidence="6" id="KW-0175">Coiled coil</keyword>
<proteinExistence type="inferred from homology"/>
<evidence type="ECO:0000259" key="8">
    <source>
        <dbReference type="Pfam" id="PF26002"/>
    </source>
</evidence>
<sequence length="499" mass="56440">MKLYTRNELKDARVFFDKRPPGYMTVFIIFLVLFLIFSVVGAQFVKRPYVVKAQGTVSVDGTSYLSTKTQGVITNIHAEAGQFVEAGQVILELSSGNEGLQASVVGAQIAELEDTLLIMDKYEQAIDQKENLLSQTEKELEYYGKVAYYLDTLNQETYDANKTNREISEKKTEIGQLKSEISQLEAELTQIETQIDEDEKLTKKSNEDLKKKEARQQDLLTEVTDLEEKLEQTDPDETIIQKLTVKQSELDQLTQEIDQHYENMDTDSSQSKLMEKQGEIQADLESKKAEVKGLEEEIKQLNEQADTPYSQAEQTRLQLLSELGEKRTQIQSQLTELRANEGVATEQDTIHVVTATKSGILHYLQPLSIGMSLQQNQIVGEIATDEEGFYVDSYIQAQDRSKVEVGQTVNVAVIGVNNYRFGTITGTVEFIEPGTIQNETAEGVISFYRARVSLDEDFLASKSGEVVEIIRSMPIEARIVYQEESYLEWLLDLLNLRSN</sequence>
<dbReference type="InterPro" id="IPR058982">
    <property type="entry name" value="Beta-barrel_AprE"/>
</dbReference>
<dbReference type="EMBL" id="BAABDL010000096">
    <property type="protein sequence ID" value="GAA4073218.1"/>
    <property type="molecule type" value="Genomic_DNA"/>
</dbReference>
<evidence type="ECO:0000256" key="1">
    <source>
        <dbReference type="ARBA" id="ARBA00004167"/>
    </source>
</evidence>
<dbReference type="Gene3D" id="2.40.50.100">
    <property type="match status" value="1"/>
</dbReference>
<keyword evidence="4 7" id="KW-1133">Transmembrane helix</keyword>
<evidence type="ECO:0000313" key="10">
    <source>
        <dbReference type="Proteomes" id="UP001501734"/>
    </source>
</evidence>
<evidence type="ECO:0000256" key="3">
    <source>
        <dbReference type="ARBA" id="ARBA00022692"/>
    </source>
</evidence>
<dbReference type="Proteomes" id="UP001501734">
    <property type="component" value="Unassembled WGS sequence"/>
</dbReference>
<dbReference type="InterPro" id="IPR050739">
    <property type="entry name" value="MFP"/>
</dbReference>
<feature type="domain" description="AprE-like beta-barrel" evidence="8">
    <location>
        <begin position="390"/>
        <end position="480"/>
    </location>
</feature>
<accession>A0ABP7VS13</accession>
<keyword evidence="3 7" id="KW-0812">Transmembrane</keyword>
<evidence type="ECO:0000256" key="4">
    <source>
        <dbReference type="ARBA" id="ARBA00022989"/>
    </source>
</evidence>
<comment type="subcellular location">
    <subcellularLocation>
        <location evidence="1">Membrane</location>
        <topology evidence="1">Single-pass membrane protein</topology>
    </subcellularLocation>
</comment>
<feature type="transmembrane region" description="Helical" evidence="7">
    <location>
        <begin position="21"/>
        <end position="45"/>
    </location>
</feature>
<comment type="caution">
    <text evidence="9">The sequence shown here is derived from an EMBL/GenBank/DDBJ whole genome shotgun (WGS) entry which is preliminary data.</text>
</comment>